<keyword evidence="8 11" id="KW-0472">Membrane</keyword>
<protein>
    <submittedName>
        <fullName evidence="13">Type VII secretion protein EccCa</fullName>
    </submittedName>
</protein>
<feature type="region of interest" description="Disordered" evidence="10">
    <location>
        <begin position="1"/>
        <end position="31"/>
    </location>
</feature>
<dbReference type="Pfam" id="PF01580">
    <property type="entry name" value="FtsK_SpoIIIE"/>
    <property type="match status" value="2"/>
</dbReference>
<dbReference type="InterPro" id="IPR003593">
    <property type="entry name" value="AAA+_ATPase"/>
</dbReference>
<keyword evidence="3 11" id="KW-0812">Transmembrane</keyword>
<feature type="domain" description="FtsK" evidence="12">
    <location>
        <begin position="815"/>
        <end position="1006"/>
    </location>
</feature>
<feature type="binding site" evidence="9">
    <location>
        <begin position="833"/>
        <end position="840"/>
    </location>
    <ligand>
        <name>ATP</name>
        <dbReference type="ChEBI" id="CHEBI:30616"/>
    </ligand>
</feature>
<dbReference type="SUPFAM" id="SSF52540">
    <property type="entry name" value="P-loop containing nucleoside triphosphate hydrolases"/>
    <property type="match status" value="3"/>
</dbReference>
<feature type="transmembrane region" description="Helical" evidence="11">
    <location>
        <begin position="70"/>
        <end position="92"/>
    </location>
</feature>
<evidence type="ECO:0000256" key="9">
    <source>
        <dbReference type="PROSITE-ProRule" id="PRU00289"/>
    </source>
</evidence>
<dbReference type="InterPro" id="IPR023836">
    <property type="entry name" value="EccCa-like_Actinobacteria"/>
</dbReference>
<evidence type="ECO:0000313" key="14">
    <source>
        <dbReference type="Proteomes" id="UP001165685"/>
    </source>
</evidence>
<evidence type="ECO:0000313" key="13">
    <source>
        <dbReference type="EMBL" id="MDA2805261.1"/>
    </source>
</evidence>
<dbReference type="NCBIfam" id="TIGR03924">
    <property type="entry name" value="T7SS_EccC_a"/>
    <property type="match status" value="1"/>
</dbReference>
<dbReference type="PANTHER" id="PTHR22683">
    <property type="entry name" value="SPORULATION PROTEIN RELATED"/>
    <property type="match status" value="1"/>
</dbReference>
<feature type="binding site" evidence="9">
    <location>
        <begin position="1129"/>
        <end position="1136"/>
    </location>
    <ligand>
        <name>ATP</name>
        <dbReference type="ChEBI" id="CHEBI:30616"/>
    </ligand>
</feature>
<dbReference type="InterPro" id="IPR002543">
    <property type="entry name" value="FtsK_dom"/>
</dbReference>
<evidence type="ECO:0000259" key="12">
    <source>
        <dbReference type="PROSITE" id="PS50901"/>
    </source>
</evidence>
<evidence type="ECO:0000256" key="11">
    <source>
        <dbReference type="SAM" id="Phobius"/>
    </source>
</evidence>
<dbReference type="InterPro" id="IPR050206">
    <property type="entry name" value="FtsK/SpoIIIE/SftA"/>
</dbReference>
<evidence type="ECO:0000256" key="3">
    <source>
        <dbReference type="ARBA" id="ARBA00022692"/>
    </source>
</evidence>
<proteinExistence type="predicted"/>
<feature type="binding site" evidence="9">
    <location>
        <begin position="487"/>
        <end position="494"/>
    </location>
    <ligand>
        <name>ATP</name>
        <dbReference type="ChEBI" id="CHEBI:30616"/>
    </ligand>
</feature>
<keyword evidence="2" id="KW-1003">Cell membrane</keyword>
<evidence type="ECO:0000256" key="8">
    <source>
        <dbReference type="ARBA" id="ARBA00023136"/>
    </source>
</evidence>
<sequence>MSTIIVRRPARRPGPELPSGELARQEPPALPEPQGGMGAVFMYLPMALSSLAMVMMFLRPGSGGGGLGGAMPYVAGGMMLVGAVAMLGGQYLRTRLERRRALAGERRDYLRYLGRMRGRVRELVAAQRDARHWNGPDPGALWSLVRTTRLWERRAAHDDFGEVRFAVGRQPLNAVIAPLSTKPVEDLEPLSAHALRRFIAAYSTVADLPVSIHLRGYAHIALRGDAEAARAMARALVGQLAVFHAPDELRIAACVGDDRTARWEWLKWLPHCLHPTERDGAGPVRLFAPDAVELERLVGPDLSDRPRFDPQAAPGREEPFTVVLVDGGRVPQGARAAGGGYRNAVVVEVGADRAWDGAPHTLSLRVGSDEVEVADLDRSGREVFAPLGRPDRLGEPRARALARLLAPYRMSVSADVVEPLTTDFDLTALLGIANLHTWDPHRQWERGDRPEHRLRVPVGMTESGAPLELDLKESALGGMGPHGMLIGATGSGKSELLRTLVLALALTHSSETLNFVLVDFKGGATFIGLDRLNHTSALITNLADETSLVERMQDALHGELIRRQERLRAAGNFSSVHEYEKARRSDPGMEPMPTLLVVVDEFSELLAAHRDFMDLFVMIGRLGRSLGVHLLLASQRLDEGRMHQLESHLSYRIALRTFSAMESRGVLGVPDAHQLPPAPGSGYLKTDADELARFKAAYVSGPYRARRRPVRTAAAGGEVAPLLATYVAEAAPAAAPEPEEPEEEPAESLLETALEAVRGAGPPARRVWLPPLDAPPALGRLLADGGLGGHGPSWSREPVLSVPLGEVDRPFEQLRTPLTADLRGAGGHTAVVGGPQSGKSTLLLTLISALALANTPAQAQFYILDFGGGTLRAASGLPHVGGVCGRLDTERVNRTVAEMTALLARRERDFAEHGVDSMADFRRRRARGEFPDERYGDVFLVVDGWATVRQEMMDLVPDIVQIAQRGLSYGVHLVVASPRWADVQSSLRDLLGTRFELRLGDAVDSAINMRKAETVPRVPGRGLTDELKHFLTAVPRLADGDGGDVGPPADAPGTAEAPVASGLEGLVRAVADAWNGPPAPPVRTLPLHLPSAEMPPVEEGPRVPLGLEERRLEPFWHDFSTSPHMLAVGDTESGKTNLLRLVTRAIRERYTAEEARVVVVDPRRGLFDAIPEEQRLGYAVTGASAQEMMNAAAQALKPRLPGPEVTPEELRARSWWTGPELFVVIDDYDLLGTGGPGPLAPLLDMLPLGADIGLHLILARGAGGFSRAMGEPALRMLIDANTPSIVLSCPPSEGVLFGSLRPRTLPPGRALRLDRRDPVQVQLALAPETEEAAQR</sequence>
<dbReference type="Gene3D" id="3.40.50.300">
    <property type="entry name" value="P-loop containing nucleotide triphosphate hydrolases"/>
    <property type="match status" value="4"/>
</dbReference>
<evidence type="ECO:0000256" key="10">
    <source>
        <dbReference type="SAM" id="MobiDB-lite"/>
    </source>
</evidence>
<dbReference type="RefSeq" id="WP_270677920.1">
    <property type="nucleotide sequence ID" value="NZ_JAQFWP010000018.1"/>
</dbReference>
<comment type="subcellular location">
    <subcellularLocation>
        <location evidence="1">Cell membrane</location>
        <topology evidence="1">Multi-pass membrane protein</topology>
    </subcellularLocation>
</comment>
<feature type="domain" description="FtsK" evidence="12">
    <location>
        <begin position="1112"/>
        <end position="1293"/>
    </location>
</feature>
<reference evidence="13" key="1">
    <citation type="submission" date="2023-01" db="EMBL/GenBank/DDBJ databases">
        <title>Draft genome sequence of Nocardiopsis sp. LSu2-4 isolated from halophytes.</title>
        <authorList>
            <person name="Duangmal K."/>
            <person name="Chantavorakit T."/>
        </authorList>
    </citation>
    <scope>NUCLEOTIDE SEQUENCE</scope>
    <source>
        <strain evidence="13">LSu2-4</strain>
    </source>
</reference>
<dbReference type="EMBL" id="JAQFWP010000018">
    <property type="protein sequence ID" value="MDA2805261.1"/>
    <property type="molecule type" value="Genomic_DNA"/>
</dbReference>
<evidence type="ECO:0000256" key="4">
    <source>
        <dbReference type="ARBA" id="ARBA00022737"/>
    </source>
</evidence>
<feature type="domain" description="FtsK" evidence="12">
    <location>
        <begin position="464"/>
        <end position="664"/>
    </location>
</feature>
<gene>
    <name evidence="13" type="primary">eccCa</name>
    <name evidence="13" type="ORF">O4U47_12135</name>
</gene>
<keyword evidence="7 11" id="KW-1133">Transmembrane helix</keyword>
<dbReference type="SMART" id="SM00382">
    <property type="entry name" value="AAA"/>
    <property type="match status" value="3"/>
</dbReference>
<evidence type="ECO:0000256" key="7">
    <source>
        <dbReference type="ARBA" id="ARBA00022989"/>
    </source>
</evidence>
<dbReference type="InterPro" id="IPR027417">
    <property type="entry name" value="P-loop_NTPase"/>
</dbReference>
<dbReference type="PROSITE" id="PS50901">
    <property type="entry name" value="FTSK"/>
    <property type="match status" value="3"/>
</dbReference>
<keyword evidence="4" id="KW-0677">Repeat</keyword>
<name>A0ABT4TKY2_9ACTN</name>
<dbReference type="PANTHER" id="PTHR22683:SF1">
    <property type="entry name" value="TYPE VII SECRETION SYSTEM PROTEIN ESSC"/>
    <property type="match status" value="1"/>
</dbReference>
<comment type="caution">
    <text evidence="13">The sequence shown here is derived from an EMBL/GenBank/DDBJ whole genome shotgun (WGS) entry which is preliminary data.</text>
</comment>
<dbReference type="InterPro" id="IPR023837">
    <property type="entry name" value="EccCb-like_Actinobacteria"/>
</dbReference>
<keyword evidence="5 9" id="KW-0547">Nucleotide-binding</keyword>
<evidence type="ECO:0000256" key="5">
    <source>
        <dbReference type="ARBA" id="ARBA00022741"/>
    </source>
</evidence>
<evidence type="ECO:0000256" key="1">
    <source>
        <dbReference type="ARBA" id="ARBA00004651"/>
    </source>
</evidence>
<accession>A0ABT4TKY2</accession>
<evidence type="ECO:0000256" key="6">
    <source>
        <dbReference type="ARBA" id="ARBA00022840"/>
    </source>
</evidence>
<keyword evidence="6 9" id="KW-0067">ATP-binding</keyword>
<keyword evidence="14" id="KW-1185">Reference proteome</keyword>
<organism evidence="13 14">
    <name type="scientific">Nocardiopsis suaedae</name>
    <dbReference type="NCBI Taxonomy" id="3018444"/>
    <lineage>
        <taxon>Bacteria</taxon>
        <taxon>Bacillati</taxon>
        <taxon>Actinomycetota</taxon>
        <taxon>Actinomycetes</taxon>
        <taxon>Streptosporangiales</taxon>
        <taxon>Nocardiopsidaceae</taxon>
        <taxon>Nocardiopsis</taxon>
    </lineage>
</organism>
<evidence type="ECO:0000256" key="2">
    <source>
        <dbReference type="ARBA" id="ARBA00022475"/>
    </source>
</evidence>
<dbReference type="Proteomes" id="UP001165685">
    <property type="component" value="Unassembled WGS sequence"/>
</dbReference>
<dbReference type="NCBIfam" id="TIGR03925">
    <property type="entry name" value="T7SS_EccC_b"/>
    <property type="match status" value="1"/>
</dbReference>
<feature type="transmembrane region" description="Helical" evidence="11">
    <location>
        <begin position="40"/>
        <end position="58"/>
    </location>
</feature>